<dbReference type="PANTHER" id="PTHR10098">
    <property type="entry name" value="RAPSYN-RELATED"/>
    <property type="match status" value="1"/>
</dbReference>
<evidence type="ECO:0000313" key="5">
    <source>
        <dbReference type="EMBL" id="MBW4548334.1"/>
    </source>
</evidence>
<evidence type="ECO:0000259" key="4">
    <source>
        <dbReference type="Pfam" id="PF12770"/>
    </source>
</evidence>
<dbReference type="SUPFAM" id="SSF48452">
    <property type="entry name" value="TPR-like"/>
    <property type="match status" value="2"/>
</dbReference>
<evidence type="ECO:0000313" key="6">
    <source>
        <dbReference type="Proteomes" id="UP000753908"/>
    </source>
</evidence>
<evidence type="ECO:0000256" key="1">
    <source>
        <dbReference type="PROSITE-ProRule" id="PRU00339"/>
    </source>
</evidence>
<dbReference type="Pfam" id="PF13424">
    <property type="entry name" value="TPR_12"/>
    <property type="match status" value="1"/>
</dbReference>
<evidence type="ECO:0000256" key="2">
    <source>
        <dbReference type="SAM" id="Coils"/>
    </source>
</evidence>
<protein>
    <submittedName>
        <fullName evidence="5">CHAT domain-containing protein</fullName>
    </submittedName>
</protein>
<keyword evidence="1" id="KW-0802">TPR repeat</keyword>
<comment type="caution">
    <text evidence="5">The sequence shown here is derived from an EMBL/GenBank/DDBJ whole genome shotgun (WGS) entry which is preliminary data.</text>
</comment>
<dbReference type="Gene3D" id="1.25.40.10">
    <property type="entry name" value="Tetratricopeptide repeat domain"/>
    <property type="match status" value="2"/>
</dbReference>
<dbReference type="InterPro" id="IPR011990">
    <property type="entry name" value="TPR-like_helical_dom_sf"/>
</dbReference>
<organism evidence="5 6">
    <name type="scientific">Symplocastrum torsivum CPER-KK1</name>
    <dbReference type="NCBI Taxonomy" id="450513"/>
    <lineage>
        <taxon>Bacteria</taxon>
        <taxon>Bacillati</taxon>
        <taxon>Cyanobacteriota</taxon>
        <taxon>Cyanophyceae</taxon>
        <taxon>Oscillatoriophycideae</taxon>
        <taxon>Oscillatoriales</taxon>
        <taxon>Microcoleaceae</taxon>
        <taxon>Symplocastrum</taxon>
    </lineage>
</organism>
<dbReference type="InterPro" id="IPR024983">
    <property type="entry name" value="CHAT_dom"/>
</dbReference>
<dbReference type="Pfam" id="PF12770">
    <property type="entry name" value="CHAT"/>
    <property type="match status" value="1"/>
</dbReference>
<dbReference type="SMART" id="SM00028">
    <property type="entry name" value="TPR"/>
    <property type="match status" value="7"/>
</dbReference>
<reference evidence="5" key="2">
    <citation type="journal article" date="2022" name="Microbiol. Resour. Announc.">
        <title>Metagenome Sequencing to Explore Phylogenomics of Terrestrial Cyanobacteria.</title>
        <authorList>
            <person name="Ward R.D."/>
            <person name="Stajich J.E."/>
            <person name="Johansen J.R."/>
            <person name="Huntemann M."/>
            <person name="Clum A."/>
            <person name="Foster B."/>
            <person name="Foster B."/>
            <person name="Roux S."/>
            <person name="Palaniappan K."/>
            <person name="Varghese N."/>
            <person name="Mukherjee S."/>
            <person name="Reddy T.B.K."/>
            <person name="Daum C."/>
            <person name="Copeland A."/>
            <person name="Chen I.A."/>
            <person name="Ivanova N.N."/>
            <person name="Kyrpides N.C."/>
            <person name="Shapiro N."/>
            <person name="Eloe-Fadrosh E.A."/>
            <person name="Pietrasiak N."/>
        </authorList>
    </citation>
    <scope>NUCLEOTIDE SEQUENCE</scope>
    <source>
        <strain evidence="5">CPER-KK1</strain>
    </source>
</reference>
<dbReference type="AlphaFoldDB" id="A0A951PT21"/>
<feature type="repeat" description="TPR" evidence="1">
    <location>
        <begin position="161"/>
        <end position="194"/>
    </location>
</feature>
<sequence>MRSRTIALLLFFTAALTGLVSCNFYNRQILPQINSGQPPSQNPSKVPGKTPTQISSRCAKNTIQDKTYSPITSQTPTTLEADTFFEKGKKQHENYTYKEALENFEIALKFYQEEQNFKKKAITLGSIGTVYHNKADYKKAIDCYTERLNIAEKINDSKEKAAALSSLGDAYYLMGNYPRAREFYEDSLAVPEKGDRARAIALGGLGSVYLSLGDYKRATNLHMERLKVINETLEKNQELTKEERKEFSKLKGAALGSLGHAHHMQRSYEEAMANYIDHLEIAKDNDDKPGVAIALGELASAYHSRWKRDGYKNDSSSKQAINCYEAPSKKDSDLGQAINCYEQRLQIAQEIDDRRLVASTHGGLGGIYYSIANLKRPPERFQESLDFYDKTIKSTENYLTTSEIIEDLPGIGNAKNLLGVSYFQISEIRKAQNKSSEAQENLNKAIQNLEGAISVRESLRKGLTETEKVFIFDTQQTTYLNLQQVYISNNQPELALEVAERGRARAFVDVLAKQLKTDRENSAILNIQDIKKIAQEQQATLVVYSHIKKENSIIGHNPFVYIWAVKPNQEKVVFKQVDLDELEKHLEQFKQKLPPGDRPANLIGSSILRAQIRSNKKDTNEVESDKQISKKDITDVLIKYYQTLIDPKETDPKRKDLKLLSKEDEKVIFIPQGALFEVPFAALYDTKEKQYLIEKYAILVAPSIQTLDIIRERQRNREFSGNFLENKDWLILGIEDAKPKKFCSQEVQLDKLPGAAKEAKDIAFNLFQGKAMEDKTEAAVKQKMPQARMIHLATHGLLNNCEEYAEVPGAIALDALENDDGWLTASEISQMKLQAELIVLSACDTALGRLTGDGVIGLSRSALTAGSSSAIVSLWNVDDNSTAFLMTEFYKQLKEQSQSGKLDRALALRQAMLNTKNYVDKNTKKKIYSEPYQWSAFTLVGEATTQLENHQ</sequence>
<keyword evidence="2" id="KW-0175">Coiled coil</keyword>
<dbReference type="PROSITE" id="PS51257">
    <property type="entry name" value="PROKAR_LIPOPROTEIN"/>
    <property type="match status" value="1"/>
</dbReference>
<feature type="region of interest" description="Disordered" evidence="3">
    <location>
        <begin position="34"/>
        <end position="54"/>
    </location>
</feature>
<feature type="domain" description="CHAT" evidence="4">
    <location>
        <begin position="641"/>
        <end position="942"/>
    </location>
</feature>
<dbReference type="PROSITE" id="PS50005">
    <property type="entry name" value="TPR"/>
    <property type="match status" value="2"/>
</dbReference>
<gene>
    <name evidence="5" type="ORF">KME25_28425</name>
</gene>
<reference evidence="5" key="1">
    <citation type="submission" date="2021-05" db="EMBL/GenBank/DDBJ databases">
        <authorList>
            <person name="Pietrasiak N."/>
            <person name="Ward R."/>
            <person name="Stajich J.E."/>
            <person name="Kurbessoian T."/>
        </authorList>
    </citation>
    <scope>NUCLEOTIDE SEQUENCE</scope>
    <source>
        <strain evidence="5">CPER-KK1</strain>
    </source>
</reference>
<evidence type="ECO:0000256" key="3">
    <source>
        <dbReference type="SAM" id="MobiDB-lite"/>
    </source>
</evidence>
<dbReference type="Proteomes" id="UP000753908">
    <property type="component" value="Unassembled WGS sequence"/>
</dbReference>
<proteinExistence type="predicted"/>
<feature type="repeat" description="TPR" evidence="1">
    <location>
        <begin position="121"/>
        <end position="154"/>
    </location>
</feature>
<feature type="coiled-coil region" evidence="2">
    <location>
        <begin position="223"/>
        <end position="250"/>
    </location>
</feature>
<dbReference type="InterPro" id="IPR019734">
    <property type="entry name" value="TPR_rpt"/>
</dbReference>
<name>A0A951PT21_9CYAN</name>
<dbReference type="EMBL" id="JAHHIF010000059">
    <property type="protein sequence ID" value="MBW4548334.1"/>
    <property type="molecule type" value="Genomic_DNA"/>
</dbReference>
<accession>A0A951PT21</accession>
<dbReference type="PANTHER" id="PTHR10098:SF108">
    <property type="entry name" value="TETRATRICOPEPTIDE REPEAT PROTEIN 28"/>
    <property type="match status" value="1"/>
</dbReference>